<feature type="binding site" evidence="10">
    <location>
        <position position="223"/>
    </location>
    <ligand>
        <name>Mg(2+)</name>
        <dbReference type="ChEBI" id="CHEBI:18420"/>
    </ligand>
</feature>
<feature type="binding site" evidence="10">
    <location>
        <position position="209"/>
    </location>
    <ligand>
        <name>Mg(2+)</name>
        <dbReference type="ChEBI" id="CHEBI:18420"/>
    </ligand>
</feature>
<dbReference type="SUPFAM" id="SSF52210">
    <property type="entry name" value="Succinyl-CoA synthetase domains"/>
    <property type="match status" value="1"/>
</dbReference>
<dbReference type="InterPro" id="IPR005811">
    <property type="entry name" value="SUCC_ACL_C"/>
</dbReference>
<evidence type="ECO:0000259" key="11">
    <source>
        <dbReference type="PROSITE" id="PS50975"/>
    </source>
</evidence>
<evidence type="ECO:0000256" key="9">
    <source>
        <dbReference type="ARBA" id="ARBA00060690"/>
    </source>
</evidence>
<dbReference type="NCBIfam" id="TIGR01016">
    <property type="entry name" value="sucCoAbeta"/>
    <property type="match status" value="1"/>
</dbReference>
<dbReference type="Proteomes" id="UP001143370">
    <property type="component" value="Unassembled WGS sequence"/>
</dbReference>
<evidence type="ECO:0000313" key="12">
    <source>
        <dbReference type="EMBL" id="GLK70550.1"/>
    </source>
</evidence>
<feature type="binding site" evidence="10">
    <location>
        <position position="46"/>
    </location>
    <ligand>
        <name>ATP</name>
        <dbReference type="ChEBI" id="CHEBI:30616"/>
    </ligand>
</feature>
<comment type="function">
    <text evidence="10">Succinyl-CoA synthetase functions in the citric acid cycle (TCA), coupling the hydrolysis of succinyl-CoA to the synthesis of either ATP or GTP and thus represents the only step of substrate-level phosphorylation in the TCA. The beta subunit provides nucleotide specificity of the enzyme and binds the substrate succinate, while the binding sites for coenzyme A and phosphate are found in the alpha subunit.</text>
</comment>
<dbReference type="InterPro" id="IPR013650">
    <property type="entry name" value="ATP-grasp_succ-CoA_synth-type"/>
</dbReference>
<dbReference type="FunFam" id="3.30.470.20:FF:000002">
    <property type="entry name" value="Succinate--CoA ligase [ADP-forming] subunit beta"/>
    <property type="match status" value="1"/>
</dbReference>
<dbReference type="GO" id="GO:0005829">
    <property type="term" value="C:cytosol"/>
    <property type="evidence" value="ECO:0007669"/>
    <property type="project" value="TreeGrafter"/>
</dbReference>
<proteinExistence type="inferred from homology"/>
<dbReference type="RefSeq" id="WP_213374032.1">
    <property type="nucleotide sequence ID" value="NZ_BSFJ01000004.1"/>
</dbReference>
<dbReference type="InterPro" id="IPR017866">
    <property type="entry name" value="Succ-CoA_synthase_bsu_CS"/>
</dbReference>
<dbReference type="PROSITE" id="PS50975">
    <property type="entry name" value="ATP_GRASP"/>
    <property type="match status" value="1"/>
</dbReference>
<comment type="catalytic activity">
    <reaction evidence="10">
        <text>succinate + ATP + CoA = succinyl-CoA + ADP + phosphate</text>
        <dbReference type="Rhea" id="RHEA:17661"/>
        <dbReference type="ChEBI" id="CHEBI:30031"/>
        <dbReference type="ChEBI" id="CHEBI:30616"/>
        <dbReference type="ChEBI" id="CHEBI:43474"/>
        <dbReference type="ChEBI" id="CHEBI:57287"/>
        <dbReference type="ChEBI" id="CHEBI:57292"/>
        <dbReference type="ChEBI" id="CHEBI:456216"/>
        <dbReference type="EC" id="6.2.1.5"/>
    </reaction>
</comment>
<dbReference type="PANTHER" id="PTHR11815">
    <property type="entry name" value="SUCCINYL-COA SYNTHETASE BETA CHAIN"/>
    <property type="match status" value="1"/>
</dbReference>
<dbReference type="GO" id="GO:0006104">
    <property type="term" value="P:succinyl-CoA metabolic process"/>
    <property type="evidence" value="ECO:0007669"/>
    <property type="project" value="TreeGrafter"/>
</dbReference>
<dbReference type="Gene3D" id="3.30.470.20">
    <property type="entry name" value="ATP-grasp fold, B domain"/>
    <property type="match status" value="1"/>
</dbReference>
<keyword evidence="3 10" id="KW-0436">Ligase</keyword>
<keyword evidence="13" id="KW-1185">Reference proteome</keyword>
<keyword evidence="4 10" id="KW-0479">Metal-binding</keyword>
<dbReference type="FunFam" id="3.30.1490.20:FF:000002">
    <property type="entry name" value="Succinate--CoA ligase [ADP-forming] subunit beta"/>
    <property type="match status" value="1"/>
</dbReference>
<dbReference type="InterPro" id="IPR011761">
    <property type="entry name" value="ATP-grasp"/>
</dbReference>
<comment type="caution">
    <text evidence="12">The sequence shown here is derived from an EMBL/GenBank/DDBJ whole genome shotgun (WGS) entry which is preliminary data.</text>
</comment>
<dbReference type="GO" id="GO:0006099">
    <property type="term" value="P:tricarboxylic acid cycle"/>
    <property type="evidence" value="ECO:0007669"/>
    <property type="project" value="UniProtKB-UniRule"/>
</dbReference>
<comment type="catalytic activity">
    <reaction evidence="10">
        <text>GTP + succinate + CoA = succinyl-CoA + GDP + phosphate</text>
        <dbReference type="Rhea" id="RHEA:22120"/>
        <dbReference type="ChEBI" id="CHEBI:30031"/>
        <dbReference type="ChEBI" id="CHEBI:37565"/>
        <dbReference type="ChEBI" id="CHEBI:43474"/>
        <dbReference type="ChEBI" id="CHEBI:57287"/>
        <dbReference type="ChEBI" id="CHEBI:57292"/>
        <dbReference type="ChEBI" id="CHEBI:58189"/>
    </reaction>
</comment>
<comment type="subunit">
    <text evidence="10">Heterotetramer of two alpha and two beta subunits.</text>
</comment>
<keyword evidence="5 10" id="KW-0547">Nucleotide-binding</keyword>
<protein>
    <recommendedName>
        <fullName evidence="10">Succinate--CoA ligase [ADP-forming] subunit beta</fullName>
        <ecNumber evidence="10">6.2.1.5</ecNumber>
    </recommendedName>
    <alternativeName>
        <fullName evidence="10">Succinyl-CoA synthetase subunit beta</fullName>
        <shortName evidence="10">SCS-beta</shortName>
    </alternativeName>
</protein>
<feature type="domain" description="ATP-grasp" evidence="11">
    <location>
        <begin position="9"/>
        <end position="241"/>
    </location>
</feature>
<keyword evidence="2 10" id="KW-0816">Tricarboxylic acid cycle</keyword>
<comment type="catalytic activity">
    <reaction evidence="8">
        <text>(S)-malate + ATP + CoA = (S)-malyl-CoA + ADP + phosphate</text>
        <dbReference type="Rhea" id="RHEA:26193"/>
        <dbReference type="ChEBI" id="CHEBI:15589"/>
        <dbReference type="ChEBI" id="CHEBI:30616"/>
        <dbReference type="ChEBI" id="CHEBI:43474"/>
        <dbReference type="ChEBI" id="CHEBI:57287"/>
        <dbReference type="ChEBI" id="CHEBI:57317"/>
        <dbReference type="ChEBI" id="CHEBI:456216"/>
        <dbReference type="EC" id="6.2.1.9"/>
    </reaction>
</comment>
<dbReference type="EC" id="6.2.1.5" evidence="10"/>
<feature type="binding site" evidence="10">
    <location>
        <begin position="331"/>
        <end position="333"/>
    </location>
    <ligand>
        <name>substrate</name>
        <note>ligand shared with subunit alpha</note>
    </ligand>
</feature>
<organism evidence="12 13">
    <name type="scientific">Ancylobacter dichloromethanicus</name>
    <dbReference type="NCBI Taxonomy" id="518825"/>
    <lineage>
        <taxon>Bacteria</taxon>
        <taxon>Pseudomonadati</taxon>
        <taxon>Pseudomonadota</taxon>
        <taxon>Alphaproteobacteria</taxon>
        <taxon>Hyphomicrobiales</taxon>
        <taxon>Xanthobacteraceae</taxon>
        <taxon>Ancylobacter</taxon>
    </lineage>
</organism>
<sequence>MNIHEYQAKGVLREYGVPVPNGVAILDATEADAAAAKVAGPVWVVKSQIHAGGRGKGKFKEADAGEKGGVRVVKSAADAAANARQILGKTLVTIQTGPAGKQVNRVYIEEGSEIEKEFYLSALVDRATSRVAFVVSTEGGMDIEEVAHSTPEKIHTFSVDPATGVMPHHGRTVAQALGLTGDLAKQAGDIVSKLYAAFVGKDMAMLEINPLVVTRDGKLKCLDAKISFDSNSLYRHAEIVALRDETEEDAKEIEASKYDLAYIALDGSIGCMVNGAGLAMATLDIIKLYGESPANFLDVGGGATEEKVTAAFKIITSDPSVKGILVNIFGGIMKCDVIARGVIAAVKTVGLEVPLVVRLEGTNVEEGKTIIRESGLNVIPADDLDDAAQKIVKAVQGAA</sequence>
<evidence type="ECO:0000256" key="5">
    <source>
        <dbReference type="ARBA" id="ARBA00022741"/>
    </source>
</evidence>
<reference evidence="12" key="2">
    <citation type="submission" date="2023-01" db="EMBL/GenBank/DDBJ databases">
        <authorList>
            <person name="Sun Q."/>
            <person name="Evtushenko L."/>
        </authorList>
    </citation>
    <scope>NUCLEOTIDE SEQUENCE</scope>
    <source>
        <strain evidence="12">VKM B-2484</strain>
    </source>
</reference>
<dbReference type="Pfam" id="PF00549">
    <property type="entry name" value="Ligase_CoA"/>
    <property type="match status" value="1"/>
</dbReference>
<keyword evidence="7 10" id="KW-0460">Magnesium</keyword>
<dbReference type="PROSITE" id="PS01217">
    <property type="entry name" value="SUCCINYL_COA_LIG_3"/>
    <property type="match status" value="1"/>
</dbReference>
<feature type="binding site" evidence="10">
    <location>
        <position position="112"/>
    </location>
    <ligand>
        <name>ATP</name>
        <dbReference type="ChEBI" id="CHEBI:30616"/>
    </ligand>
</feature>
<dbReference type="InterPro" id="IPR016102">
    <property type="entry name" value="Succinyl-CoA_synth-like"/>
</dbReference>
<dbReference type="HAMAP" id="MF_00558">
    <property type="entry name" value="Succ_CoA_beta"/>
    <property type="match status" value="1"/>
</dbReference>
<name>A0A9W6J799_9HYPH</name>
<dbReference type="GO" id="GO:0005524">
    <property type="term" value="F:ATP binding"/>
    <property type="evidence" value="ECO:0007669"/>
    <property type="project" value="UniProtKB-UniRule"/>
</dbReference>
<comment type="cofactor">
    <cofactor evidence="10">
        <name>Mg(2+)</name>
        <dbReference type="ChEBI" id="CHEBI:18420"/>
    </cofactor>
    <text evidence="10">Binds 1 Mg(2+) ion per subunit.</text>
</comment>
<evidence type="ECO:0000256" key="8">
    <source>
        <dbReference type="ARBA" id="ARBA00052241"/>
    </source>
</evidence>
<evidence type="ECO:0000256" key="3">
    <source>
        <dbReference type="ARBA" id="ARBA00022598"/>
    </source>
</evidence>
<dbReference type="SUPFAM" id="SSF56059">
    <property type="entry name" value="Glutathione synthetase ATP-binding domain-like"/>
    <property type="match status" value="1"/>
</dbReference>
<comment type="pathway">
    <text evidence="10">Carbohydrate metabolism; tricarboxylic acid cycle; succinate from succinyl-CoA (ligase route): step 1/1.</text>
</comment>
<evidence type="ECO:0000256" key="1">
    <source>
        <dbReference type="ARBA" id="ARBA00009182"/>
    </source>
</evidence>
<keyword evidence="6 10" id="KW-0067">ATP-binding</keyword>
<dbReference type="PANTHER" id="PTHR11815:SF10">
    <property type="entry name" value="SUCCINATE--COA LIGASE [GDP-FORMING] SUBUNIT BETA, MITOCHONDRIAL"/>
    <property type="match status" value="1"/>
</dbReference>
<evidence type="ECO:0000256" key="10">
    <source>
        <dbReference type="HAMAP-Rule" id="MF_00558"/>
    </source>
</evidence>
<dbReference type="FunFam" id="3.40.50.261:FF:000001">
    <property type="entry name" value="Succinate--CoA ligase [ADP-forming] subunit beta"/>
    <property type="match status" value="1"/>
</dbReference>
<dbReference type="InterPro" id="IPR005809">
    <property type="entry name" value="Succ_CoA_ligase-like_bsu"/>
</dbReference>
<reference evidence="12" key="1">
    <citation type="journal article" date="2014" name="Int. J. Syst. Evol. Microbiol.">
        <title>Complete genome sequence of Corynebacterium casei LMG S-19264T (=DSM 44701T), isolated from a smear-ripened cheese.</title>
        <authorList>
            <consortium name="US DOE Joint Genome Institute (JGI-PGF)"/>
            <person name="Walter F."/>
            <person name="Albersmeier A."/>
            <person name="Kalinowski J."/>
            <person name="Ruckert C."/>
        </authorList>
    </citation>
    <scope>NUCLEOTIDE SEQUENCE</scope>
    <source>
        <strain evidence="12">VKM B-2484</strain>
    </source>
</reference>
<dbReference type="NCBIfam" id="NF001913">
    <property type="entry name" value="PRK00696.1"/>
    <property type="match status" value="1"/>
</dbReference>
<comment type="pathway">
    <text evidence="9">One-carbon metabolism; formaldehyde assimilation via serine pathway.</text>
</comment>
<dbReference type="InterPro" id="IPR013815">
    <property type="entry name" value="ATP_grasp_subdomain_1"/>
</dbReference>
<dbReference type="EMBL" id="BSFJ01000004">
    <property type="protein sequence ID" value="GLK70550.1"/>
    <property type="molecule type" value="Genomic_DNA"/>
</dbReference>
<dbReference type="GO" id="GO:0004775">
    <property type="term" value="F:succinate-CoA ligase (ADP-forming) activity"/>
    <property type="evidence" value="ECO:0007669"/>
    <property type="project" value="UniProtKB-UniRule"/>
</dbReference>
<dbReference type="PIRSF" id="PIRSF001554">
    <property type="entry name" value="SucCS_beta"/>
    <property type="match status" value="1"/>
</dbReference>
<evidence type="ECO:0000256" key="4">
    <source>
        <dbReference type="ARBA" id="ARBA00022723"/>
    </source>
</evidence>
<feature type="binding site" evidence="10">
    <location>
        <position position="274"/>
    </location>
    <ligand>
        <name>substrate</name>
        <note>ligand shared with subunit alpha</note>
    </ligand>
</feature>
<dbReference type="GO" id="GO:0000287">
    <property type="term" value="F:magnesium ion binding"/>
    <property type="evidence" value="ECO:0007669"/>
    <property type="project" value="UniProtKB-UniRule"/>
</dbReference>
<feature type="binding site" evidence="10">
    <location>
        <begin position="53"/>
        <end position="55"/>
    </location>
    <ligand>
        <name>ATP</name>
        <dbReference type="ChEBI" id="CHEBI:30616"/>
    </ligand>
</feature>
<dbReference type="GO" id="GO:0050074">
    <property type="term" value="F:malate-CoA ligase activity"/>
    <property type="evidence" value="ECO:0007669"/>
    <property type="project" value="UniProtKB-EC"/>
</dbReference>
<accession>A0A9W6J799</accession>
<evidence type="ECO:0000256" key="7">
    <source>
        <dbReference type="ARBA" id="ARBA00022842"/>
    </source>
</evidence>
<dbReference type="Pfam" id="PF08442">
    <property type="entry name" value="ATP-grasp_2"/>
    <property type="match status" value="1"/>
</dbReference>
<evidence type="ECO:0000256" key="2">
    <source>
        <dbReference type="ARBA" id="ARBA00022532"/>
    </source>
</evidence>
<feature type="binding site" evidence="10">
    <location>
        <position position="109"/>
    </location>
    <ligand>
        <name>ATP</name>
        <dbReference type="ChEBI" id="CHEBI:30616"/>
    </ligand>
</feature>
<dbReference type="Gene3D" id="3.40.50.261">
    <property type="entry name" value="Succinyl-CoA synthetase domains"/>
    <property type="match status" value="1"/>
</dbReference>
<dbReference type="Gene3D" id="3.30.1490.20">
    <property type="entry name" value="ATP-grasp fold, A domain"/>
    <property type="match status" value="1"/>
</dbReference>
<gene>
    <name evidence="10 12" type="primary">sucC</name>
    <name evidence="12" type="ORF">GCM10017643_06650</name>
</gene>
<feature type="binding site" evidence="10">
    <location>
        <position position="117"/>
    </location>
    <ligand>
        <name>ATP</name>
        <dbReference type="ChEBI" id="CHEBI:30616"/>
    </ligand>
</feature>
<evidence type="ECO:0000256" key="6">
    <source>
        <dbReference type="ARBA" id="ARBA00022840"/>
    </source>
</evidence>
<comment type="similarity">
    <text evidence="1 10">Belongs to the succinate/malate CoA ligase beta subunit family.</text>
</comment>
<dbReference type="GO" id="GO:0042709">
    <property type="term" value="C:succinate-CoA ligase complex"/>
    <property type="evidence" value="ECO:0007669"/>
    <property type="project" value="TreeGrafter"/>
</dbReference>
<dbReference type="AlphaFoldDB" id="A0A9W6J799"/>
<evidence type="ECO:0000313" key="13">
    <source>
        <dbReference type="Proteomes" id="UP001143370"/>
    </source>
</evidence>